<evidence type="ECO:0000256" key="7">
    <source>
        <dbReference type="ARBA" id="ARBA00022617"/>
    </source>
</evidence>
<accession>A0ABU9D9M6</accession>
<evidence type="ECO:0000313" key="22">
    <source>
        <dbReference type="EMBL" id="MEK8090230.1"/>
    </source>
</evidence>
<name>A0ABU9D9M6_9PROT</name>
<evidence type="ECO:0000256" key="10">
    <source>
        <dbReference type="ARBA" id="ARBA00022723"/>
    </source>
</evidence>
<feature type="domain" description="Cytochrome c" evidence="21">
    <location>
        <begin position="119"/>
        <end position="199"/>
    </location>
</feature>
<keyword evidence="12 19" id="KW-0375">Hydrogen ion transport</keyword>
<keyword evidence="10 19" id="KW-0479">Metal-binding</keyword>
<evidence type="ECO:0000256" key="16">
    <source>
        <dbReference type="ARBA" id="ARBA00023004"/>
    </source>
</evidence>
<dbReference type="Proteomes" id="UP001446205">
    <property type="component" value="Unassembled WGS sequence"/>
</dbReference>
<evidence type="ECO:0000256" key="3">
    <source>
        <dbReference type="ARBA" id="ARBA00006113"/>
    </source>
</evidence>
<evidence type="ECO:0000256" key="13">
    <source>
        <dbReference type="ARBA" id="ARBA00022982"/>
    </source>
</evidence>
<evidence type="ECO:0000256" key="17">
    <source>
        <dbReference type="ARBA" id="ARBA00023065"/>
    </source>
</evidence>
<dbReference type="RefSeq" id="WP_341371285.1">
    <property type="nucleotide sequence ID" value="NZ_JBBPCO010000010.1"/>
</dbReference>
<dbReference type="InterPro" id="IPR004678">
    <property type="entry name" value="Cyt_c_oxidase_cbb3_su3"/>
</dbReference>
<keyword evidence="8 19" id="KW-0679">Respiratory chain</keyword>
<keyword evidence="5 19" id="KW-1003">Cell membrane</keyword>
<sequence length="302" mass="33035">MEKSHKPKVETTGHVWDGDLAEYNNPLPTWWVWAFYATVVFAVVYWFLYPAWPVGKGFTTGLLQEEVKVNGQTVSSHWNTRVAYLADMQEGREAQSKFYNQLNGMSLEQISANPELMGFVRSAGKTLFGDNCAACHRAGGQGNPGVAPALVDDDWLYGGSLEKIQETITSGRHGFMPAFGPALRPEQISALAEYELSLSGHSKDARLAQAGEALFHSNEVGCFGCHGVAGKGNQMIGAPNLTDNIWVWAKVDPKLKSPSRETLEAIITNGLNRGVMPSWEGRLSPDQIKILALYVHQLGGGQ</sequence>
<dbReference type="PROSITE" id="PS51007">
    <property type="entry name" value="CYTC"/>
    <property type="match status" value="2"/>
</dbReference>
<comment type="subunit">
    <text evidence="19">Component of the cbb3-type cytochrome c oxidase.</text>
</comment>
<keyword evidence="9 20" id="KW-0812">Transmembrane</keyword>
<dbReference type="SUPFAM" id="SSF46626">
    <property type="entry name" value="Cytochrome c"/>
    <property type="match status" value="2"/>
</dbReference>
<gene>
    <name evidence="22" type="primary">ccoP</name>
    <name evidence="22" type="ORF">WOB96_10700</name>
</gene>
<evidence type="ECO:0000256" key="14">
    <source>
        <dbReference type="ARBA" id="ARBA00022989"/>
    </source>
</evidence>
<evidence type="ECO:0000313" key="23">
    <source>
        <dbReference type="Proteomes" id="UP001446205"/>
    </source>
</evidence>
<evidence type="ECO:0000256" key="6">
    <source>
        <dbReference type="ARBA" id="ARBA00022519"/>
    </source>
</evidence>
<dbReference type="PIRSF" id="PIRSF000006">
    <property type="entry name" value="Cbb3-Cox_fixP"/>
    <property type="match status" value="1"/>
</dbReference>
<keyword evidence="23" id="KW-1185">Reference proteome</keyword>
<protein>
    <recommendedName>
        <fullName evidence="19">Cbb3-type cytochrome c oxidase subunit</fullName>
    </recommendedName>
</protein>
<keyword evidence="14 20" id="KW-1133">Transmembrane helix</keyword>
<evidence type="ECO:0000256" key="8">
    <source>
        <dbReference type="ARBA" id="ARBA00022660"/>
    </source>
</evidence>
<dbReference type="InterPro" id="IPR008168">
    <property type="entry name" value="Cyt_C_IC"/>
</dbReference>
<comment type="subcellular location">
    <subcellularLocation>
        <location evidence="1 19">Cell inner membrane</location>
    </subcellularLocation>
</comment>
<comment type="function">
    <text evidence="19">C-type cytochrome. Part of the cbb3-type cytochrome c oxidase complex.</text>
</comment>
<evidence type="ECO:0000256" key="11">
    <source>
        <dbReference type="ARBA" id="ARBA00022737"/>
    </source>
</evidence>
<evidence type="ECO:0000256" key="2">
    <source>
        <dbReference type="ARBA" id="ARBA00004673"/>
    </source>
</evidence>
<dbReference type="PANTHER" id="PTHR33751">
    <property type="entry name" value="CBB3-TYPE CYTOCHROME C OXIDASE SUBUNIT FIXP"/>
    <property type="match status" value="1"/>
</dbReference>
<evidence type="ECO:0000256" key="4">
    <source>
        <dbReference type="ARBA" id="ARBA00022448"/>
    </source>
</evidence>
<keyword evidence="7 19" id="KW-0349">Heme</keyword>
<keyword evidence="11" id="KW-0677">Repeat</keyword>
<evidence type="ECO:0000256" key="5">
    <source>
        <dbReference type="ARBA" id="ARBA00022475"/>
    </source>
</evidence>
<comment type="pathway">
    <text evidence="2 19">Energy metabolism; oxidative phosphorylation.</text>
</comment>
<keyword evidence="4 19" id="KW-0813">Transport</keyword>
<dbReference type="InterPro" id="IPR009056">
    <property type="entry name" value="Cyt_c-like_dom"/>
</dbReference>
<dbReference type="EMBL" id="JBBPCO010000010">
    <property type="protein sequence ID" value="MEK8090230.1"/>
    <property type="molecule type" value="Genomic_DNA"/>
</dbReference>
<dbReference type="Pfam" id="PF13442">
    <property type="entry name" value="Cytochrome_CBB3"/>
    <property type="match status" value="2"/>
</dbReference>
<dbReference type="Pfam" id="PF14715">
    <property type="entry name" value="FixP_N"/>
    <property type="match status" value="1"/>
</dbReference>
<dbReference type="Gene3D" id="1.10.760.10">
    <property type="entry name" value="Cytochrome c-like domain"/>
    <property type="match status" value="2"/>
</dbReference>
<evidence type="ECO:0000256" key="20">
    <source>
        <dbReference type="SAM" id="Phobius"/>
    </source>
</evidence>
<keyword evidence="17 19" id="KW-0406">Ion transport</keyword>
<keyword evidence="18 19" id="KW-0472">Membrane</keyword>
<feature type="transmembrane region" description="Helical" evidence="20">
    <location>
        <begin position="30"/>
        <end position="48"/>
    </location>
</feature>
<comment type="similarity">
    <text evidence="3 19">Belongs to the CcoP / FixP family.</text>
</comment>
<evidence type="ECO:0000256" key="18">
    <source>
        <dbReference type="ARBA" id="ARBA00023136"/>
    </source>
</evidence>
<evidence type="ECO:0000256" key="15">
    <source>
        <dbReference type="ARBA" id="ARBA00023002"/>
    </source>
</evidence>
<evidence type="ECO:0000256" key="1">
    <source>
        <dbReference type="ARBA" id="ARBA00004533"/>
    </source>
</evidence>
<reference evidence="22 23" key="1">
    <citation type="submission" date="2024-04" db="EMBL/GenBank/DDBJ databases">
        <authorList>
            <person name="Abashina T."/>
            <person name="Shaikin A."/>
        </authorList>
    </citation>
    <scope>NUCLEOTIDE SEQUENCE [LARGE SCALE GENOMIC DNA]</scope>
    <source>
        <strain evidence="22 23">AAFK</strain>
    </source>
</reference>
<dbReference type="InterPro" id="IPR050597">
    <property type="entry name" value="Cytochrome_c_Oxidase_Subunit"/>
</dbReference>
<dbReference type="InterPro" id="IPR032858">
    <property type="entry name" value="CcoP_N"/>
</dbReference>
<dbReference type="Gene3D" id="6.10.280.130">
    <property type="match status" value="1"/>
</dbReference>
<evidence type="ECO:0000256" key="12">
    <source>
        <dbReference type="ARBA" id="ARBA00022781"/>
    </source>
</evidence>
<dbReference type="PRINTS" id="PR00605">
    <property type="entry name" value="CYTCHROMECIC"/>
</dbReference>
<feature type="domain" description="Cytochrome c" evidence="21">
    <location>
        <begin position="206"/>
        <end position="299"/>
    </location>
</feature>
<dbReference type="InterPro" id="IPR038414">
    <property type="entry name" value="CcoP_N_sf"/>
</dbReference>
<organism evidence="22 23">
    <name type="scientific">Thermithiobacillus plumbiphilus</name>
    <dbReference type="NCBI Taxonomy" id="1729899"/>
    <lineage>
        <taxon>Bacteria</taxon>
        <taxon>Pseudomonadati</taxon>
        <taxon>Pseudomonadota</taxon>
        <taxon>Acidithiobacillia</taxon>
        <taxon>Acidithiobacillales</taxon>
        <taxon>Thermithiobacillaceae</taxon>
        <taxon>Thermithiobacillus</taxon>
    </lineage>
</organism>
<evidence type="ECO:0000256" key="19">
    <source>
        <dbReference type="PIRNR" id="PIRNR000006"/>
    </source>
</evidence>
<dbReference type="InterPro" id="IPR036909">
    <property type="entry name" value="Cyt_c-like_dom_sf"/>
</dbReference>
<keyword evidence="13 19" id="KW-0249">Electron transport</keyword>
<dbReference type="NCBIfam" id="TIGR00782">
    <property type="entry name" value="ccoP"/>
    <property type="match status" value="1"/>
</dbReference>
<evidence type="ECO:0000256" key="9">
    <source>
        <dbReference type="ARBA" id="ARBA00022692"/>
    </source>
</evidence>
<comment type="cofactor">
    <cofactor evidence="19">
        <name>heme c</name>
        <dbReference type="ChEBI" id="CHEBI:61717"/>
    </cofactor>
    <text evidence="19">Binds 2 heme C groups per subunit.</text>
</comment>
<keyword evidence="6 19" id="KW-0997">Cell inner membrane</keyword>
<dbReference type="PANTHER" id="PTHR33751:SF1">
    <property type="entry name" value="CBB3-TYPE CYTOCHROME C OXIDASE SUBUNIT FIXP"/>
    <property type="match status" value="1"/>
</dbReference>
<proteinExistence type="inferred from homology"/>
<evidence type="ECO:0000259" key="21">
    <source>
        <dbReference type="PROSITE" id="PS51007"/>
    </source>
</evidence>
<comment type="caution">
    <text evidence="22">The sequence shown here is derived from an EMBL/GenBank/DDBJ whole genome shotgun (WGS) entry which is preliminary data.</text>
</comment>
<keyword evidence="16 19" id="KW-0408">Iron</keyword>
<keyword evidence="15 19" id="KW-0560">Oxidoreductase</keyword>